<dbReference type="SUPFAM" id="SSF53659">
    <property type="entry name" value="Isocitrate/Isopropylmalate dehydrogenase-like"/>
    <property type="match status" value="1"/>
</dbReference>
<dbReference type="GO" id="GO:0006102">
    <property type="term" value="P:isocitrate metabolic process"/>
    <property type="evidence" value="ECO:0007669"/>
    <property type="project" value="TreeGrafter"/>
</dbReference>
<dbReference type="Gene3D" id="3.40.718.10">
    <property type="entry name" value="Isopropylmalate Dehydrogenase"/>
    <property type="match status" value="1"/>
</dbReference>
<evidence type="ECO:0000256" key="3">
    <source>
        <dbReference type="ARBA" id="ARBA00022723"/>
    </source>
</evidence>
<proteinExistence type="inferred from homology"/>
<evidence type="ECO:0000256" key="2">
    <source>
        <dbReference type="ARBA" id="ARBA00007769"/>
    </source>
</evidence>
<dbReference type="Proteomes" id="UP000278475">
    <property type="component" value="Unassembled WGS sequence"/>
</dbReference>
<dbReference type="SMART" id="SM01329">
    <property type="entry name" value="Iso_dh"/>
    <property type="match status" value="1"/>
</dbReference>
<dbReference type="FunFam" id="3.40.718.10:FF:000019">
    <property type="entry name" value="Homoisocitrate dehydrogenase"/>
    <property type="match status" value="1"/>
</dbReference>
<comment type="similarity">
    <text evidence="2">Belongs to the isocitrate and isopropylmalate dehydrogenases family.</text>
</comment>
<dbReference type="InterPro" id="IPR024084">
    <property type="entry name" value="IsoPropMal-DH-like_dom"/>
</dbReference>
<dbReference type="InterPro" id="IPR011828">
    <property type="entry name" value="LEU3_arc"/>
</dbReference>
<feature type="domain" description="Isopropylmalate dehydrogenase-like" evidence="7">
    <location>
        <begin position="5"/>
        <end position="335"/>
    </location>
</feature>
<name>A0A497EQY2_9CREN</name>
<keyword evidence="5" id="KW-0560">Oxidoreductase</keyword>
<evidence type="ECO:0000313" key="8">
    <source>
        <dbReference type="EMBL" id="RLE49784.1"/>
    </source>
</evidence>
<evidence type="ECO:0000259" key="7">
    <source>
        <dbReference type="SMART" id="SM01329"/>
    </source>
</evidence>
<dbReference type="GO" id="GO:0003862">
    <property type="term" value="F:3-isopropylmalate dehydrogenase activity"/>
    <property type="evidence" value="ECO:0007669"/>
    <property type="project" value="InterPro"/>
</dbReference>
<protein>
    <recommendedName>
        <fullName evidence="7">Isopropylmalate dehydrogenase-like domain-containing protein</fullName>
    </recommendedName>
</protein>
<evidence type="ECO:0000256" key="6">
    <source>
        <dbReference type="ARBA" id="ARBA00023027"/>
    </source>
</evidence>
<organism evidence="8 9">
    <name type="scientific">Thermoproteota archaeon</name>
    <dbReference type="NCBI Taxonomy" id="2056631"/>
    <lineage>
        <taxon>Archaea</taxon>
        <taxon>Thermoproteota</taxon>
    </lineage>
</organism>
<dbReference type="GO" id="GO:0051287">
    <property type="term" value="F:NAD binding"/>
    <property type="evidence" value="ECO:0007669"/>
    <property type="project" value="InterPro"/>
</dbReference>
<evidence type="ECO:0000256" key="5">
    <source>
        <dbReference type="ARBA" id="ARBA00023002"/>
    </source>
</evidence>
<keyword evidence="3" id="KW-0479">Metal-binding</keyword>
<dbReference type="GO" id="GO:0046872">
    <property type="term" value="F:metal ion binding"/>
    <property type="evidence" value="ECO:0007669"/>
    <property type="project" value="UniProtKB-KW"/>
</dbReference>
<dbReference type="EMBL" id="QMQV01000022">
    <property type="protein sequence ID" value="RLE49784.1"/>
    <property type="molecule type" value="Genomic_DNA"/>
</dbReference>
<sequence length="343" mass="37112">MAKHKIAVLPGDGIGPEVVNAAVRVLEAVQDVVKGLELELVFGEAGLSALEKYGTNLPPETLNILKSCKCVLKGPMTTPEIPEVPPSVAVTIRKMFDLYANVRPAKAYPNTKALKPNIDLVIVRENTEGMYSGIEYQLADGVGIALRVITRKACQRIAEYAFNLALNRRRKVTFVHKANILRLTDGVIFKGAVQEVAKKYPEVEFEEAHIDAMAMNLVKKPEIYDVVVTENLFGDILSDLAAEVASGIGIAPCANLGENYAMFEPVHGSAPKMAGKNIANPMATILATKMMMEWLGEHEAAKLIEEAVIGVLSEGKVLTYDLGGSAKTSEVAEEVAKKVRELA</sequence>
<comment type="cofactor">
    <cofactor evidence="1">
        <name>Mg(2+)</name>
        <dbReference type="ChEBI" id="CHEBI:18420"/>
    </cofactor>
</comment>
<evidence type="ECO:0000313" key="9">
    <source>
        <dbReference type="Proteomes" id="UP000278475"/>
    </source>
</evidence>
<dbReference type="NCBIfam" id="TIGR02088">
    <property type="entry name" value="LEU3_arch"/>
    <property type="match status" value="1"/>
</dbReference>
<dbReference type="GO" id="GO:0004449">
    <property type="term" value="F:isocitrate dehydrogenase (NAD+) activity"/>
    <property type="evidence" value="ECO:0007669"/>
    <property type="project" value="TreeGrafter"/>
</dbReference>
<accession>A0A497EQY2</accession>
<reference evidence="8 9" key="1">
    <citation type="submission" date="2018-06" db="EMBL/GenBank/DDBJ databases">
        <title>Extensive metabolic versatility and redundancy in microbially diverse, dynamic hydrothermal sediments.</title>
        <authorList>
            <person name="Dombrowski N."/>
            <person name="Teske A."/>
            <person name="Baker B.J."/>
        </authorList>
    </citation>
    <scope>NUCLEOTIDE SEQUENCE [LARGE SCALE GENOMIC DNA]</scope>
    <source>
        <strain evidence="8">B66_G16</strain>
    </source>
</reference>
<comment type="caution">
    <text evidence="8">The sequence shown here is derived from an EMBL/GenBank/DDBJ whole genome shotgun (WGS) entry which is preliminary data.</text>
</comment>
<dbReference type="GO" id="GO:0019298">
    <property type="term" value="P:coenzyme B biosynthetic process"/>
    <property type="evidence" value="ECO:0007669"/>
    <property type="project" value="UniProtKB-ARBA"/>
</dbReference>
<keyword evidence="4" id="KW-0460">Magnesium</keyword>
<dbReference type="GO" id="GO:0006099">
    <property type="term" value="P:tricarboxylic acid cycle"/>
    <property type="evidence" value="ECO:0007669"/>
    <property type="project" value="TreeGrafter"/>
</dbReference>
<dbReference type="Pfam" id="PF00180">
    <property type="entry name" value="Iso_dh"/>
    <property type="match status" value="1"/>
</dbReference>
<evidence type="ECO:0000256" key="1">
    <source>
        <dbReference type="ARBA" id="ARBA00001946"/>
    </source>
</evidence>
<dbReference type="PANTHER" id="PTHR11835">
    <property type="entry name" value="DECARBOXYLATING DEHYDROGENASES-ISOCITRATE, ISOPROPYLMALATE, TARTRATE"/>
    <property type="match status" value="1"/>
</dbReference>
<evidence type="ECO:0000256" key="4">
    <source>
        <dbReference type="ARBA" id="ARBA00022842"/>
    </source>
</evidence>
<dbReference type="PANTHER" id="PTHR11835:SF34">
    <property type="entry name" value="ISOCITRATE DEHYDROGENASE [NAD] SUBUNIT ALPHA, MITOCHONDRIAL"/>
    <property type="match status" value="1"/>
</dbReference>
<keyword evidence="6" id="KW-0520">NAD</keyword>
<dbReference type="AlphaFoldDB" id="A0A497EQY2"/>
<dbReference type="GO" id="GO:0009098">
    <property type="term" value="P:L-leucine biosynthetic process"/>
    <property type="evidence" value="ECO:0007669"/>
    <property type="project" value="InterPro"/>
</dbReference>
<gene>
    <name evidence="8" type="ORF">DRJ31_03640</name>
</gene>